<accession>A0A7W7VB79</accession>
<gene>
    <name evidence="1" type="ORF">FHS37_007814</name>
</gene>
<keyword evidence="2" id="KW-1185">Reference proteome</keyword>
<evidence type="ECO:0000313" key="1">
    <source>
        <dbReference type="EMBL" id="MBB4903717.1"/>
    </source>
</evidence>
<dbReference type="Proteomes" id="UP000579523">
    <property type="component" value="Unassembled WGS sequence"/>
</dbReference>
<reference evidence="1 2" key="1">
    <citation type="submission" date="2020-08" db="EMBL/GenBank/DDBJ databases">
        <title>Genomic Encyclopedia of Type Strains, Phase III (KMG-III): the genomes of soil and plant-associated and newly described type strains.</title>
        <authorList>
            <person name="Whitman W."/>
        </authorList>
    </citation>
    <scope>NUCLEOTIDE SEQUENCE [LARGE SCALE GENOMIC DNA]</scope>
    <source>
        <strain evidence="1 2">CECT 3273</strain>
    </source>
</reference>
<proteinExistence type="predicted"/>
<dbReference type="AlphaFoldDB" id="A0A7W7VB79"/>
<organism evidence="1 2">
    <name type="scientific">Streptomyces griseomycini</name>
    <dbReference type="NCBI Taxonomy" id="66895"/>
    <lineage>
        <taxon>Bacteria</taxon>
        <taxon>Bacillati</taxon>
        <taxon>Actinomycetota</taxon>
        <taxon>Actinomycetes</taxon>
        <taxon>Kitasatosporales</taxon>
        <taxon>Streptomycetaceae</taxon>
        <taxon>Streptomyces</taxon>
    </lineage>
</organism>
<name>A0A7W7VB79_9ACTN</name>
<protein>
    <submittedName>
        <fullName evidence="1">Transposase-like protein</fullName>
    </submittedName>
</protein>
<comment type="caution">
    <text evidence="1">The sequence shown here is derived from an EMBL/GenBank/DDBJ whole genome shotgun (WGS) entry which is preliminary data.</text>
</comment>
<sequence length="34" mass="4218">MARRRARLRRESRRLRKDVEILKRATAFFATETR</sequence>
<dbReference type="EMBL" id="JACHJI010000041">
    <property type="protein sequence ID" value="MBB4903717.1"/>
    <property type="molecule type" value="Genomic_DNA"/>
</dbReference>
<evidence type="ECO:0000313" key="2">
    <source>
        <dbReference type="Proteomes" id="UP000579523"/>
    </source>
</evidence>